<dbReference type="Pfam" id="PF13812">
    <property type="entry name" value="PPR_3"/>
    <property type="match status" value="1"/>
</dbReference>
<dbReference type="GO" id="GO:0005739">
    <property type="term" value="C:mitochondrion"/>
    <property type="evidence" value="ECO:0007669"/>
    <property type="project" value="TreeGrafter"/>
</dbReference>
<dbReference type="PANTHER" id="PTHR47934:SF6">
    <property type="entry name" value="MITOCHONDRIAL GROUP I INTRON SPLICING FACTOR CCM1-RELATED"/>
    <property type="match status" value="1"/>
</dbReference>
<dbReference type="GO" id="GO:0007005">
    <property type="term" value="P:mitochondrion organization"/>
    <property type="evidence" value="ECO:0007669"/>
    <property type="project" value="TreeGrafter"/>
</dbReference>
<dbReference type="Gene3D" id="1.25.40.10">
    <property type="entry name" value="Tetratricopeptide repeat domain"/>
    <property type="match status" value="3"/>
</dbReference>
<dbReference type="NCBIfam" id="TIGR00756">
    <property type="entry name" value="PPR"/>
    <property type="match status" value="2"/>
</dbReference>
<organism evidence="2 3">
    <name type="scientific">Microctonus hyperodae</name>
    <name type="common">Parasitoid wasp</name>
    <dbReference type="NCBI Taxonomy" id="165561"/>
    <lineage>
        <taxon>Eukaryota</taxon>
        <taxon>Metazoa</taxon>
        <taxon>Ecdysozoa</taxon>
        <taxon>Arthropoda</taxon>
        <taxon>Hexapoda</taxon>
        <taxon>Insecta</taxon>
        <taxon>Pterygota</taxon>
        <taxon>Neoptera</taxon>
        <taxon>Endopterygota</taxon>
        <taxon>Hymenoptera</taxon>
        <taxon>Apocrita</taxon>
        <taxon>Ichneumonoidea</taxon>
        <taxon>Braconidae</taxon>
        <taxon>Euphorinae</taxon>
        <taxon>Microctonus</taxon>
    </lineage>
</organism>
<proteinExistence type="predicted"/>
<dbReference type="GO" id="GO:0006396">
    <property type="term" value="P:RNA processing"/>
    <property type="evidence" value="ECO:0007669"/>
    <property type="project" value="TreeGrafter"/>
</dbReference>
<dbReference type="AlphaFoldDB" id="A0AA39F5R0"/>
<accession>A0AA39F5R0</accession>
<evidence type="ECO:0000313" key="3">
    <source>
        <dbReference type="Proteomes" id="UP001168972"/>
    </source>
</evidence>
<gene>
    <name evidence="2" type="ORF">PV327_007057</name>
</gene>
<reference evidence="2" key="1">
    <citation type="journal article" date="2023" name="bioRxiv">
        <title>Scaffold-level genome assemblies of two parasitoid biocontrol wasps reveal the parthenogenesis mechanism and an associated novel virus.</title>
        <authorList>
            <person name="Inwood S."/>
            <person name="Skelly J."/>
            <person name="Guhlin J."/>
            <person name="Harrop T."/>
            <person name="Goldson S."/>
            <person name="Dearden P."/>
        </authorList>
    </citation>
    <scope>NUCLEOTIDE SEQUENCE</scope>
    <source>
        <strain evidence="2">Lincoln</strain>
        <tissue evidence="2">Whole body</tissue>
    </source>
</reference>
<comment type="caution">
    <text evidence="2">The sequence shown here is derived from an EMBL/GenBank/DDBJ whole genome shotgun (WGS) entry which is preliminary data.</text>
</comment>
<protein>
    <recommendedName>
        <fullName evidence="4">Pentatricopeptide repeat-containing protein</fullName>
    </recommendedName>
</protein>
<dbReference type="InterPro" id="IPR051114">
    <property type="entry name" value="Mito_RNA_Proc_CCM1"/>
</dbReference>
<evidence type="ECO:0000313" key="2">
    <source>
        <dbReference type="EMBL" id="KAK0163369.1"/>
    </source>
</evidence>
<dbReference type="Pfam" id="PF13041">
    <property type="entry name" value="PPR_2"/>
    <property type="match status" value="2"/>
</dbReference>
<name>A0AA39F5R0_MICHY</name>
<dbReference type="InterPro" id="IPR002885">
    <property type="entry name" value="PPR_rpt"/>
</dbReference>
<dbReference type="PROSITE" id="PS51375">
    <property type="entry name" value="PPR"/>
    <property type="match status" value="2"/>
</dbReference>
<evidence type="ECO:0000256" key="1">
    <source>
        <dbReference type="PROSITE-ProRule" id="PRU00708"/>
    </source>
</evidence>
<keyword evidence="3" id="KW-1185">Reference proteome</keyword>
<dbReference type="GO" id="GO:0003729">
    <property type="term" value="F:mRNA binding"/>
    <property type="evidence" value="ECO:0007669"/>
    <property type="project" value="TreeGrafter"/>
</dbReference>
<dbReference type="EMBL" id="JAQQBR010001833">
    <property type="protein sequence ID" value="KAK0163369.1"/>
    <property type="molecule type" value="Genomic_DNA"/>
</dbReference>
<dbReference type="PANTHER" id="PTHR47934">
    <property type="entry name" value="PENTATRICOPEPTIDE REPEAT-CONTAINING PROTEIN PET309, MITOCHONDRIAL"/>
    <property type="match status" value="1"/>
</dbReference>
<feature type="repeat" description="PPR" evidence="1">
    <location>
        <begin position="148"/>
        <end position="182"/>
    </location>
</feature>
<reference evidence="2" key="2">
    <citation type="submission" date="2023-03" db="EMBL/GenBank/DDBJ databases">
        <authorList>
            <person name="Inwood S.N."/>
            <person name="Skelly J.G."/>
            <person name="Guhlin J."/>
            <person name="Harrop T.W.R."/>
            <person name="Goldson S.G."/>
            <person name="Dearden P.K."/>
        </authorList>
    </citation>
    <scope>NUCLEOTIDE SEQUENCE</scope>
    <source>
        <strain evidence="2">Lincoln</strain>
        <tissue evidence="2">Whole body</tissue>
    </source>
</reference>
<evidence type="ECO:0008006" key="4">
    <source>
        <dbReference type="Google" id="ProtNLM"/>
    </source>
</evidence>
<dbReference type="Proteomes" id="UP001168972">
    <property type="component" value="Unassembled WGS sequence"/>
</dbReference>
<feature type="repeat" description="PPR" evidence="1">
    <location>
        <begin position="222"/>
        <end position="256"/>
    </location>
</feature>
<dbReference type="InterPro" id="IPR011990">
    <property type="entry name" value="TPR-like_helical_dom_sf"/>
</dbReference>
<sequence>MFSVRCGVIKSGLINCNGIQKLLNNTQLCRNLSYLTLNNSESNILLREILNNKWKQNITASFSTEQSFKPVDPDVFGDISGNEYEKVELDDDEKKAEDFAREESRIPRRLKPSSGQYAKIISDHIAKGDLNSAIQVLELVKKNRDKPTTYMYTLLLRGYAVQGNLKKCYKLYNDMKKRALKQNAATYTSIFNACANSSDKEMAIEILNNVRQELLQKNIPLNETHYNVMIKAYGKHNYLLEAFQLVDEMVDKRMATDEKTFNSLLYASISDKSSGLKYALIVWHMMHQRRIKPSILTYNLLLRAIRETQLGNLKLTDSFIKNTPYAQIQLIDGTTSDLLAIPPIITNFTLDAVLALPAPATTDNNLTKYKSSSPAIVVKANENETAIAKPSPVSEVILDDIQKKNRLILFGGYTGFLSRMYKNNVTPDIKTLTLLLGIVPDSLSIENDIIDIARREKIPLNIDFFNMLIKKRCLRHDDKNAKKVLDEIQREGLIPNIITWGVLAIGCRTYEEAIALIEGMEATGHPLNTIVATTLIGNACSKNHFVFVLDIMQRMYDNRVKPTEVTYKVLDQFQTKISNIILKKVKSKYSNSSRYKELFSKFNLRYNSWQKEFEREKIMNTNKKN</sequence>